<reference evidence="2 3" key="1">
    <citation type="submission" date="2017-01" db="EMBL/GenBank/DDBJ databases">
        <authorList>
            <person name="Mah S.A."/>
            <person name="Swanson W.J."/>
            <person name="Moy G.W."/>
            <person name="Vacquier V.D."/>
        </authorList>
    </citation>
    <scope>NUCLEOTIDE SEQUENCE [LARGE SCALE GENOMIC DNA]</scope>
    <source>
        <strain evidence="2 3">RU36E</strain>
    </source>
</reference>
<keyword evidence="1" id="KW-0472">Membrane</keyword>
<evidence type="ECO:0000313" key="3">
    <source>
        <dbReference type="Proteomes" id="UP000185841"/>
    </source>
</evidence>
<feature type="transmembrane region" description="Helical" evidence="1">
    <location>
        <begin position="7"/>
        <end position="35"/>
    </location>
</feature>
<evidence type="ECO:0000313" key="2">
    <source>
        <dbReference type="EMBL" id="SIR02495.1"/>
    </source>
</evidence>
<protein>
    <submittedName>
        <fullName evidence="2">Uncharacterized protein</fullName>
    </submittedName>
</protein>
<dbReference type="RefSeq" id="WP_076429473.1">
    <property type="nucleotide sequence ID" value="NZ_FTMP01000013.1"/>
</dbReference>
<dbReference type="Proteomes" id="UP000185841">
    <property type="component" value="Unassembled WGS sequence"/>
</dbReference>
<keyword evidence="1" id="KW-0812">Transmembrane</keyword>
<dbReference type="AlphaFoldDB" id="A0A1N6XJF6"/>
<gene>
    <name evidence="2" type="ORF">SAMN05878282_11320</name>
</gene>
<evidence type="ECO:0000256" key="1">
    <source>
        <dbReference type="SAM" id="Phobius"/>
    </source>
</evidence>
<feature type="transmembrane region" description="Helical" evidence="1">
    <location>
        <begin position="41"/>
        <end position="59"/>
    </location>
</feature>
<name>A0A1N6XJF6_AQUAC</name>
<sequence>MSPSGKTVFVFGCYLLALGATLLLVPNLLLGLFGFPQTEEVWIRILGLLVIYLGIYYSLAGRRDLRPFIAATVPVRASVLAFFVVFVAAGMVSPMLLVLGLPDLLGAAWTWKALRNERFSVALAGN</sequence>
<organism evidence="2 3">
    <name type="scientific">Aquipseudomonas alcaligenes</name>
    <name type="common">Pseudomonas alcaligenes</name>
    <dbReference type="NCBI Taxonomy" id="43263"/>
    <lineage>
        <taxon>Bacteria</taxon>
        <taxon>Pseudomonadati</taxon>
        <taxon>Pseudomonadota</taxon>
        <taxon>Gammaproteobacteria</taxon>
        <taxon>Pseudomonadales</taxon>
        <taxon>Pseudomonadaceae</taxon>
        <taxon>Aquipseudomonas</taxon>
    </lineage>
</organism>
<keyword evidence="1" id="KW-1133">Transmembrane helix</keyword>
<dbReference type="EMBL" id="FTMP01000013">
    <property type="protein sequence ID" value="SIR02495.1"/>
    <property type="molecule type" value="Genomic_DNA"/>
</dbReference>
<accession>A0A1N6XJF6</accession>
<proteinExistence type="predicted"/>
<feature type="transmembrane region" description="Helical" evidence="1">
    <location>
        <begin position="79"/>
        <end position="101"/>
    </location>
</feature>